<proteinExistence type="predicted"/>
<organism evidence="1 2">
    <name type="scientific">Funneliformis mosseae</name>
    <name type="common">Endomycorrhizal fungus</name>
    <name type="synonym">Glomus mosseae</name>
    <dbReference type="NCBI Taxonomy" id="27381"/>
    <lineage>
        <taxon>Eukaryota</taxon>
        <taxon>Fungi</taxon>
        <taxon>Fungi incertae sedis</taxon>
        <taxon>Mucoromycota</taxon>
        <taxon>Glomeromycotina</taxon>
        <taxon>Glomeromycetes</taxon>
        <taxon>Glomerales</taxon>
        <taxon>Glomeraceae</taxon>
        <taxon>Funneliformis</taxon>
    </lineage>
</organism>
<evidence type="ECO:0000313" key="2">
    <source>
        <dbReference type="Proteomes" id="UP000789375"/>
    </source>
</evidence>
<comment type="caution">
    <text evidence="1">The sequence shown here is derived from an EMBL/GenBank/DDBJ whole genome shotgun (WGS) entry which is preliminary data.</text>
</comment>
<dbReference type="Proteomes" id="UP000789375">
    <property type="component" value="Unassembled WGS sequence"/>
</dbReference>
<gene>
    <name evidence="1" type="ORF">FMOSSE_LOCUS9710</name>
</gene>
<protein>
    <submittedName>
        <fullName evidence="1">13236_t:CDS:1</fullName>
    </submittedName>
</protein>
<feature type="non-terminal residue" evidence="1">
    <location>
        <position position="1"/>
    </location>
</feature>
<sequence>MILIHKGGNNWIGRVGGKIGLLEVISFENQTDYVGGKHSVFFFGNLVYRENVDRKIAISLVDLAGLKNRDALHQGISSSGLGSVMAE</sequence>
<accession>A0A9N9CYG3</accession>
<evidence type="ECO:0000313" key="1">
    <source>
        <dbReference type="EMBL" id="CAG8615786.1"/>
    </source>
</evidence>
<name>A0A9N9CYG3_FUNMO</name>
<dbReference type="AlphaFoldDB" id="A0A9N9CYG3"/>
<dbReference type="EMBL" id="CAJVPP010002935">
    <property type="protein sequence ID" value="CAG8615786.1"/>
    <property type="molecule type" value="Genomic_DNA"/>
</dbReference>
<keyword evidence="2" id="KW-1185">Reference proteome</keyword>
<reference evidence="1" key="1">
    <citation type="submission" date="2021-06" db="EMBL/GenBank/DDBJ databases">
        <authorList>
            <person name="Kallberg Y."/>
            <person name="Tangrot J."/>
            <person name="Rosling A."/>
        </authorList>
    </citation>
    <scope>NUCLEOTIDE SEQUENCE</scope>
    <source>
        <strain evidence="1">87-6 pot B 2015</strain>
    </source>
</reference>